<evidence type="ECO:0000313" key="13">
    <source>
        <dbReference type="RefSeq" id="XP_030646318.1"/>
    </source>
</evidence>
<dbReference type="SMART" id="SM00184">
    <property type="entry name" value="RING"/>
    <property type="match status" value="1"/>
</dbReference>
<gene>
    <name evidence="13" type="primary">LOC115826578</name>
</gene>
<dbReference type="PROSITE" id="PS50089">
    <property type="entry name" value="ZF_RING_2"/>
    <property type="match status" value="1"/>
</dbReference>
<dbReference type="Pfam" id="PF00097">
    <property type="entry name" value="zf-C3HC4"/>
    <property type="match status" value="1"/>
</dbReference>
<dbReference type="SUPFAM" id="SSF49899">
    <property type="entry name" value="Concanavalin A-like lectins/glucanases"/>
    <property type="match status" value="1"/>
</dbReference>
<dbReference type="PROSITE" id="PS50188">
    <property type="entry name" value="B302_SPRY"/>
    <property type="match status" value="1"/>
</dbReference>
<dbReference type="InterPro" id="IPR003877">
    <property type="entry name" value="SPRY_dom"/>
</dbReference>
<evidence type="ECO:0000259" key="11">
    <source>
        <dbReference type="PROSITE" id="PS50188"/>
    </source>
</evidence>
<keyword evidence="12" id="KW-1185">Reference proteome</keyword>
<sequence length="472" mass="55029">MALNSSSFEEYLCCPVCRDIFQDPVLLWCCHSFCSMCLRLYWEHTESQICPLCRRTFSMDHIPTNLALKNLCEVFLQERSQRASAGSEEFCQLHSEKLKLFCLDDKQPVCVVCRDSEKHTNHNLRPISEAALQLKCEVRTELRVLQKRLRVFQEVASSQNQTLQHIQAQAQNTERQIKEEFEKLHQFLRDEEESRIAALREEEEEKSQMMKEKIEEMRKCILSLTDTISTMEYWMQLDNAAFLQKYKTTADRSQCPLRDPEMVSGSLINVAKHLGNLKFRVWEKMQEIVQYTPVILDPNTAHPDLYLCESLSSVKFGEEGQQLPGNPERFDDYSSVLGSEGFESGSHCWDIEVGDNTAWAVGVITESVYKHRENQSQCGFWQVGFYNGKYGKSHSEEVFTPLRVEQKVQRIRVQLDWEKGKMIFTDSGHNTCLHIFKHNFTERVFPYFYNHCKLHPLKILPVKPSISVELHS</sequence>
<keyword evidence="3" id="KW-0963">Cytoplasm</keyword>
<keyword evidence="4" id="KW-0479">Metal-binding</keyword>
<feature type="domain" description="B30.2/SPRY" evidence="11">
    <location>
        <begin position="274"/>
        <end position="466"/>
    </location>
</feature>
<dbReference type="InterPro" id="IPR013083">
    <property type="entry name" value="Znf_RING/FYVE/PHD"/>
</dbReference>
<evidence type="ECO:0000256" key="3">
    <source>
        <dbReference type="ARBA" id="ARBA00022490"/>
    </source>
</evidence>
<dbReference type="InterPro" id="IPR050143">
    <property type="entry name" value="TRIM/RBCC"/>
</dbReference>
<feature type="domain" description="RING-type" evidence="9">
    <location>
        <begin position="14"/>
        <end position="54"/>
    </location>
</feature>
<dbReference type="GO" id="GO:0005737">
    <property type="term" value="C:cytoplasm"/>
    <property type="evidence" value="ECO:0007669"/>
    <property type="project" value="UniProtKB-SubCell"/>
</dbReference>
<evidence type="ECO:0000256" key="7">
    <source>
        <dbReference type="PROSITE-ProRule" id="PRU00024"/>
    </source>
</evidence>
<dbReference type="CDD" id="cd12893">
    <property type="entry name" value="SPRY_PRY_TRIM35"/>
    <property type="match status" value="1"/>
</dbReference>
<dbReference type="SUPFAM" id="SSF57850">
    <property type="entry name" value="RING/U-box"/>
    <property type="match status" value="1"/>
</dbReference>
<comment type="similarity">
    <text evidence="2">Belongs to the TRIM/RBCC family.</text>
</comment>
<dbReference type="AlphaFoldDB" id="A0A6J2WPP3"/>
<organism evidence="12 13">
    <name type="scientific">Chanos chanos</name>
    <name type="common">Milkfish</name>
    <name type="synonym">Mugil chanos</name>
    <dbReference type="NCBI Taxonomy" id="29144"/>
    <lineage>
        <taxon>Eukaryota</taxon>
        <taxon>Metazoa</taxon>
        <taxon>Chordata</taxon>
        <taxon>Craniata</taxon>
        <taxon>Vertebrata</taxon>
        <taxon>Euteleostomi</taxon>
        <taxon>Actinopterygii</taxon>
        <taxon>Neopterygii</taxon>
        <taxon>Teleostei</taxon>
        <taxon>Ostariophysi</taxon>
        <taxon>Gonorynchiformes</taxon>
        <taxon>Chanidae</taxon>
        <taxon>Chanos</taxon>
    </lineage>
</organism>
<feature type="domain" description="B box-type" evidence="10">
    <location>
        <begin position="86"/>
        <end position="127"/>
    </location>
</feature>
<keyword evidence="6" id="KW-0862">Zinc</keyword>
<dbReference type="Pfam" id="PF00622">
    <property type="entry name" value="SPRY"/>
    <property type="match status" value="1"/>
</dbReference>
<name>A0A6J2WPP3_CHACN</name>
<dbReference type="PROSITE" id="PS50119">
    <property type="entry name" value="ZF_BBOX"/>
    <property type="match status" value="1"/>
</dbReference>
<keyword evidence="8" id="KW-0175">Coiled coil</keyword>
<dbReference type="InterPro" id="IPR018957">
    <property type="entry name" value="Znf_C3HC4_RING-type"/>
</dbReference>
<evidence type="ECO:0000256" key="2">
    <source>
        <dbReference type="ARBA" id="ARBA00008518"/>
    </source>
</evidence>
<dbReference type="SMART" id="SM00449">
    <property type="entry name" value="SPRY"/>
    <property type="match status" value="1"/>
</dbReference>
<dbReference type="InterPro" id="IPR001841">
    <property type="entry name" value="Znf_RING"/>
</dbReference>
<dbReference type="Pfam" id="PF00643">
    <property type="entry name" value="zf-B_box"/>
    <property type="match status" value="1"/>
</dbReference>
<dbReference type="InterPro" id="IPR003879">
    <property type="entry name" value="Butyrophylin_SPRY"/>
</dbReference>
<evidence type="ECO:0000259" key="10">
    <source>
        <dbReference type="PROSITE" id="PS50119"/>
    </source>
</evidence>
<feature type="coiled-coil region" evidence="8">
    <location>
        <begin position="156"/>
        <end position="220"/>
    </location>
</feature>
<dbReference type="InterPro" id="IPR001870">
    <property type="entry name" value="B30.2/SPRY"/>
</dbReference>
<dbReference type="Gene3D" id="3.30.40.10">
    <property type="entry name" value="Zinc/RING finger domain, C3HC4 (zinc finger)"/>
    <property type="match status" value="1"/>
</dbReference>
<dbReference type="GeneID" id="115826578"/>
<evidence type="ECO:0000313" key="12">
    <source>
        <dbReference type="Proteomes" id="UP000504632"/>
    </source>
</evidence>
<dbReference type="InterPro" id="IPR006574">
    <property type="entry name" value="PRY"/>
</dbReference>
<dbReference type="Gene3D" id="3.30.160.60">
    <property type="entry name" value="Classic Zinc Finger"/>
    <property type="match status" value="1"/>
</dbReference>
<dbReference type="PANTHER" id="PTHR24103">
    <property type="entry name" value="E3 UBIQUITIN-PROTEIN LIGASE TRIM"/>
    <property type="match status" value="1"/>
</dbReference>
<dbReference type="InterPro" id="IPR017907">
    <property type="entry name" value="Znf_RING_CS"/>
</dbReference>
<reference evidence="13" key="1">
    <citation type="submission" date="2025-08" db="UniProtKB">
        <authorList>
            <consortium name="RefSeq"/>
        </authorList>
    </citation>
    <scope>IDENTIFICATION</scope>
</reference>
<dbReference type="Gene3D" id="2.60.120.920">
    <property type="match status" value="1"/>
</dbReference>
<dbReference type="CDD" id="cd19800">
    <property type="entry name" value="Bbox2_xNF7-like"/>
    <property type="match status" value="1"/>
</dbReference>
<dbReference type="SMART" id="SM00589">
    <property type="entry name" value="PRY"/>
    <property type="match status" value="1"/>
</dbReference>
<dbReference type="PROSITE" id="PS00518">
    <property type="entry name" value="ZF_RING_1"/>
    <property type="match status" value="1"/>
</dbReference>
<accession>A0A6J2WPP3</accession>
<dbReference type="InterPro" id="IPR043136">
    <property type="entry name" value="B30.2/SPRY_sf"/>
</dbReference>
<evidence type="ECO:0000259" key="9">
    <source>
        <dbReference type="PROSITE" id="PS50089"/>
    </source>
</evidence>
<evidence type="ECO:0000256" key="1">
    <source>
        <dbReference type="ARBA" id="ARBA00004496"/>
    </source>
</evidence>
<dbReference type="InterPro" id="IPR013320">
    <property type="entry name" value="ConA-like_dom_sf"/>
</dbReference>
<dbReference type="PRINTS" id="PR01407">
    <property type="entry name" value="BUTYPHLNCDUF"/>
</dbReference>
<dbReference type="FunCoup" id="A0A6J2WPP3">
    <property type="interactions" value="10"/>
</dbReference>
<dbReference type="RefSeq" id="XP_030646318.1">
    <property type="nucleotide sequence ID" value="XM_030790458.1"/>
</dbReference>
<keyword evidence="5 7" id="KW-0863">Zinc-finger</keyword>
<dbReference type="Pfam" id="PF13765">
    <property type="entry name" value="PRY"/>
    <property type="match status" value="1"/>
</dbReference>
<dbReference type="OrthoDB" id="6105938at2759"/>
<proteinExistence type="inferred from homology"/>
<dbReference type="Proteomes" id="UP000504632">
    <property type="component" value="Chromosome 13"/>
</dbReference>
<comment type="subcellular location">
    <subcellularLocation>
        <location evidence="1">Cytoplasm</location>
    </subcellularLocation>
</comment>
<dbReference type="InterPro" id="IPR000315">
    <property type="entry name" value="Znf_B-box"/>
</dbReference>
<evidence type="ECO:0000256" key="4">
    <source>
        <dbReference type="ARBA" id="ARBA00022723"/>
    </source>
</evidence>
<dbReference type="GO" id="GO:0008270">
    <property type="term" value="F:zinc ion binding"/>
    <property type="evidence" value="ECO:0007669"/>
    <property type="project" value="UniProtKB-KW"/>
</dbReference>
<dbReference type="InParanoid" id="A0A6J2WPP3"/>
<dbReference type="SMART" id="SM00336">
    <property type="entry name" value="BBOX"/>
    <property type="match status" value="1"/>
</dbReference>
<evidence type="ECO:0000256" key="6">
    <source>
        <dbReference type="ARBA" id="ARBA00022833"/>
    </source>
</evidence>
<protein>
    <submittedName>
        <fullName evidence="13">Nuclear factor 7, brain-like</fullName>
    </submittedName>
</protein>
<evidence type="ECO:0000256" key="5">
    <source>
        <dbReference type="ARBA" id="ARBA00022771"/>
    </source>
</evidence>
<dbReference type="SUPFAM" id="SSF57845">
    <property type="entry name" value="B-box zinc-binding domain"/>
    <property type="match status" value="1"/>
</dbReference>
<evidence type="ECO:0000256" key="8">
    <source>
        <dbReference type="SAM" id="Coils"/>
    </source>
</evidence>